<dbReference type="Pfam" id="PF03473">
    <property type="entry name" value="MOSC"/>
    <property type="match status" value="1"/>
</dbReference>
<dbReference type="GO" id="GO:0003824">
    <property type="term" value="F:catalytic activity"/>
    <property type="evidence" value="ECO:0007669"/>
    <property type="project" value="InterPro"/>
</dbReference>
<dbReference type="GO" id="GO:0030170">
    <property type="term" value="F:pyridoxal phosphate binding"/>
    <property type="evidence" value="ECO:0007669"/>
    <property type="project" value="InterPro"/>
</dbReference>
<dbReference type="SUPFAM" id="SSF50800">
    <property type="entry name" value="PK beta-barrel domain-like"/>
    <property type="match status" value="1"/>
</dbReference>
<dbReference type="STRING" id="945713.IALB_0224"/>
<feature type="domain" description="MOSC" evidence="1">
    <location>
        <begin position="123"/>
        <end position="270"/>
    </location>
</feature>
<dbReference type="InterPro" id="IPR005302">
    <property type="entry name" value="MoCF_Sase_C"/>
</dbReference>
<protein>
    <submittedName>
        <fullName evidence="2">Fe-S domain protein</fullName>
    </submittedName>
</protein>
<dbReference type="KEGG" id="ial:IALB_0224"/>
<dbReference type="InterPro" id="IPR011037">
    <property type="entry name" value="Pyrv_Knase-like_insert_dom_sf"/>
</dbReference>
<dbReference type="PANTHER" id="PTHR14237:SF19">
    <property type="entry name" value="MITOCHONDRIAL AMIDOXIME REDUCING COMPONENT 1"/>
    <property type="match status" value="1"/>
</dbReference>
<dbReference type="PANTHER" id="PTHR14237">
    <property type="entry name" value="MOLYBDOPTERIN COFACTOR SULFURASE MOSC"/>
    <property type="match status" value="1"/>
</dbReference>
<dbReference type="AlphaFoldDB" id="I0AG29"/>
<name>I0AG29_IGNAJ</name>
<dbReference type="SUPFAM" id="SSF141673">
    <property type="entry name" value="MOSC N-terminal domain-like"/>
    <property type="match status" value="1"/>
</dbReference>
<accession>I0AG29</accession>
<organism evidence="2 3">
    <name type="scientific">Ignavibacterium album (strain DSM 19864 / JCM 16511 / NBRC 101810 / Mat9-16)</name>
    <dbReference type="NCBI Taxonomy" id="945713"/>
    <lineage>
        <taxon>Bacteria</taxon>
        <taxon>Pseudomonadati</taxon>
        <taxon>Ignavibacteriota</taxon>
        <taxon>Ignavibacteria</taxon>
        <taxon>Ignavibacteriales</taxon>
        <taxon>Ignavibacteriaceae</taxon>
        <taxon>Ignavibacterium</taxon>
    </lineage>
</organism>
<dbReference type="EMBL" id="CP003418">
    <property type="protein sequence ID" value="AFH47936.1"/>
    <property type="molecule type" value="Genomic_DNA"/>
</dbReference>
<evidence type="ECO:0000313" key="2">
    <source>
        <dbReference type="EMBL" id="AFH47936.1"/>
    </source>
</evidence>
<gene>
    <name evidence="2" type="ordered locus">IALB_0224</name>
</gene>
<dbReference type="GO" id="GO:0030151">
    <property type="term" value="F:molybdenum ion binding"/>
    <property type="evidence" value="ECO:0007669"/>
    <property type="project" value="InterPro"/>
</dbReference>
<sequence length="270" mass="31115">MNLTLSEIFIYPIKSLGGISLTEALVEKRGLQYDRRIMLVDENGIFITQRDFPQMALLKTKIEGNTLTVYHPQLKHSIILSLNNEKVTSLNKIKVKIWDDICEASLISKEADYFFSDMIGIRCRLVYMPENEVRIVDRQRKYVADDHIVGFADGYPFLIIGQSSLDELNRRLENPLPINRFRPNFVFTGGQPFEEDRWKDFLIDEIKFRAVKPCARCVITTTDQQTAERSNEPLRTLSTFRRNGNKVLFGMNLVAYNSGKVKVGDNITLL</sequence>
<dbReference type="RefSeq" id="WP_014559095.1">
    <property type="nucleotide sequence ID" value="NC_017464.1"/>
</dbReference>
<keyword evidence="3" id="KW-1185">Reference proteome</keyword>
<dbReference type="PROSITE" id="PS51340">
    <property type="entry name" value="MOSC"/>
    <property type="match status" value="1"/>
</dbReference>
<reference evidence="2 3" key="1">
    <citation type="journal article" date="2012" name="Front. Microbiol.">
        <title>Complete genome of Ignavibacterium album, a metabolically versatile, flagellated, facultative anaerobe from the phylum Chlorobi.</title>
        <authorList>
            <person name="Liu Z."/>
            <person name="Frigaard N.-U."/>
            <person name="Vogl K."/>
            <person name="Iino T."/>
            <person name="Ohkuma M."/>
            <person name="Overmann J."/>
            <person name="Bryant D.A."/>
        </authorList>
    </citation>
    <scope>NUCLEOTIDE SEQUENCE [LARGE SCALE GENOMIC DNA]</scope>
    <source>
        <strain evidence="3">DSM 19864 / JCM 16511 / NBRC 101810 / Mat9-16</strain>
    </source>
</reference>
<dbReference type="PATRIC" id="fig|945713.3.peg.223"/>
<dbReference type="HOGENOM" id="CLU_028286_0_1_10"/>
<dbReference type="Pfam" id="PF03476">
    <property type="entry name" value="MOSC_N"/>
    <property type="match status" value="1"/>
</dbReference>
<dbReference type="InterPro" id="IPR005303">
    <property type="entry name" value="MOCOS_middle"/>
</dbReference>
<dbReference type="OrthoDB" id="581532at2"/>
<dbReference type="eggNOG" id="COG3217">
    <property type="taxonomic scope" value="Bacteria"/>
</dbReference>
<evidence type="ECO:0000313" key="3">
    <source>
        <dbReference type="Proteomes" id="UP000007394"/>
    </source>
</evidence>
<dbReference type="Proteomes" id="UP000007394">
    <property type="component" value="Chromosome"/>
</dbReference>
<evidence type="ECO:0000259" key="1">
    <source>
        <dbReference type="PROSITE" id="PS51340"/>
    </source>
</evidence>
<proteinExistence type="predicted"/>